<organism evidence="5">
    <name type="scientific">Soboliphyme baturini</name>
    <dbReference type="NCBI Taxonomy" id="241478"/>
    <lineage>
        <taxon>Eukaryota</taxon>
        <taxon>Metazoa</taxon>
        <taxon>Ecdysozoa</taxon>
        <taxon>Nematoda</taxon>
        <taxon>Enoplea</taxon>
        <taxon>Dorylaimia</taxon>
        <taxon>Dioctophymatida</taxon>
        <taxon>Dioctophymatoidea</taxon>
        <taxon>Soboliphymatidae</taxon>
        <taxon>Soboliphyme</taxon>
    </lineage>
</organism>
<evidence type="ECO:0000313" key="3">
    <source>
        <dbReference type="EMBL" id="VDP36662.1"/>
    </source>
</evidence>
<evidence type="ECO:0000259" key="2">
    <source>
        <dbReference type="Pfam" id="PF23416"/>
    </source>
</evidence>
<dbReference type="AlphaFoldDB" id="A0A183J598"/>
<reference evidence="5" key="1">
    <citation type="submission" date="2016-06" db="UniProtKB">
        <authorList>
            <consortium name="WormBaseParasite"/>
        </authorList>
    </citation>
    <scope>IDENTIFICATION</scope>
</reference>
<accession>A0A183J598</accession>
<feature type="chain" id="PRO_5043140395" evidence="1">
    <location>
        <begin position="21"/>
        <end position="109"/>
    </location>
</feature>
<gene>
    <name evidence="3" type="ORF">SBAD_LOCUS11046</name>
</gene>
<sequence length="109" mass="12038">MNFVSDILLLLLAFAALAASQWMCQYQEQCPGQFLCVNGYCRLAIPGTQTFCDIKTGAYCPANQVCKYGRCWMPAGAVVLGTYCDFYRPCASGQACKNYQCYTVQGKLP</sequence>
<dbReference type="Pfam" id="PF23416">
    <property type="entry name" value="DUF7107"/>
    <property type="match status" value="1"/>
</dbReference>
<dbReference type="InterPro" id="IPR055531">
    <property type="entry name" value="DUF7107"/>
</dbReference>
<keyword evidence="4" id="KW-1185">Reference proteome</keyword>
<reference evidence="3 4" key="2">
    <citation type="submission" date="2018-11" db="EMBL/GenBank/DDBJ databases">
        <authorList>
            <consortium name="Pathogen Informatics"/>
        </authorList>
    </citation>
    <scope>NUCLEOTIDE SEQUENCE [LARGE SCALE GENOMIC DNA]</scope>
</reference>
<evidence type="ECO:0000256" key="1">
    <source>
        <dbReference type="SAM" id="SignalP"/>
    </source>
</evidence>
<evidence type="ECO:0000313" key="4">
    <source>
        <dbReference type="Proteomes" id="UP000270296"/>
    </source>
</evidence>
<evidence type="ECO:0000313" key="5">
    <source>
        <dbReference type="WBParaSite" id="SBAD_0001142301-mRNA-1"/>
    </source>
</evidence>
<feature type="domain" description="DUF7107" evidence="2">
    <location>
        <begin position="24"/>
        <end position="72"/>
    </location>
</feature>
<dbReference type="Proteomes" id="UP000270296">
    <property type="component" value="Unassembled WGS sequence"/>
</dbReference>
<protein>
    <submittedName>
        <fullName evidence="5">CC domain-containing protein</fullName>
    </submittedName>
</protein>
<feature type="signal peptide" evidence="1">
    <location>
        <begin position="1"/>
        <end position="20"/>
    </location>
</feature>
<dbReference type="WBParaSite" id="SBAD_0001142301-mRNA-1">
    <property type="protein sequence ID" value="SBAD_0001142301-mRNA-1"/>
    <property type="gene ID" value="SBAD_0001142301"/>
</dbReference>
<name>A0A183J598_9BILA</name>
<dbReference type="EMBL" id="UZAM01014981">
    <property type="protein sequence ID" value="VDP36662.1"/>
    <property type="molecule type" value="Genomic_DNA"/>
</dbReference>
<proteinExistence type="predicted"/>
<keyword evidence="1" id="KW-0732">Signal</keyword>